<organism evidence="1 2">
    <name type="scientific">Candidatus Cryptobacteroides intestinavium</name>
    <dbReference type="NCBI Taxonomy" id="2840766"/>
    <lineage>
        <taxon>Bacteria</taxon>
        <taxon>Pseudomonadati</taxon>
        <taxon>Bacteroidota</taxon>
        <taxon>Bacteroidia</taxon>
        <taxon>Bacteroidales</taxon>
        <taxon>Candidatus Cryptobacteroides</taxon>
    </lineage>
</organism>
<dbReference type="Proteomes" id="UP000823661">
    <property type="component" value="Unassembled WGS sequence"/>
</dbReference>
<reference evidence="1" key="1">
    <citation type="submission" date="2020-10" db="EMBL/GenBank/DDBJ databases">
        <authorList>
            <person name="Gilroy R."/>
        </authorList>
    </citation>
    <scope>NUCLEOTIDE SEQUENCE</scope>
    <source>
        <strain evidence="1">B1-20833</strain>
    </source>
</reference>
<gene>
    <name evidence="1" type="ORF">IAC06_07210</name>
</gene>
<accession>A0A9D9HIF0</accession>
<protein>
    <submittedName>
        <fullName evidence="1">Uncharacterized protein</fullName>
    </submittedName>
</protein>
<evidence type="ECO:0000313" key="1">
    <source>
        <dbReference type="EMBL" id="MBO8452654.1"/>
    </source>
</evidence>
<comment type="caution">
    <text evidence="1">The sequence shown here is derived from an EMBL/GenBank/DDBJ whole genome shotgun (WGS) entry which is preliminary data.</text>
</comment>
<proteinExistence type="predicted"/>
<sequence length="140" mass="15791">MKTYLQHIIFLTGIITCLSGCIDENGSMTEADFVSKTSDISLTIKGKMQMQYDSRKHQLAFSEKECMFRVMDDDLNNYFNVSLDRMPQNTGDVIPGTVIYTTDNDILQVSAEFTVSALKDDMVWLWDGSSKVGAVVQILR</sequence>
<reference evidence="1" key="2">
    <citation type="journal article" date="2021" name="PeerJ">
        <title>Extensive microbial diversity within the chicken gut microbiome revealed by metagenomics and culture.</title>
        <authorList>
            <person name="Gilroy R."/>
            <person name="Ravi A."/>
            <person name="Getino M."/>
            <person name="Pursley I."/>
            <person name="Horton D.L."/>
            <person name="Alikhan N.F."/>
            <person name="Baker D."/>
            <person name="Gharbi K."/>
            <person name="Hall N."/>
            <person name="Watson M."/>
            <person name="Adriaenssens E.M."/>
            <person name="Foster-Nyarko E."/>
            <person name="Jarju S."/>
            <person name="Secka A."/>
            <person name="Antonio M."/>
            <person name="Oren A."/>
            <person name="Chaudhuri R.R."/>
            <person name="La Ragione R."/>
            <person name="Hildebrand F."/>
            <person name="Pallen M.J."/>
        </authorList>
    </citation>
    <scope>NUCLEOTIDE SEQUENCE</scope>
    <source>
        <strain evidence="1">B1-20833</strain>
    </source>
</reference>
<evidence type="ECO:0000313" key="2">
    <source>
        <dbReference type="Proteomes" id="UP000823661"/>
    </source>
</evidence>
<dbReference type="AlphaFoldDB" id="A0A9D9HIF0"/>
<name>A0A9D9HIF0_9BACT</name>
<dbReference type="EMBL" id="JADIMI010000068">
    <property type="protein sequence ID" value="MBO8452654.1"/>
    <property type="molecule type" value="Genomic_DNA"/>
</dbReference>